<dbReference type="Pfam" id="PF10042">
    <property type="entry name" value="DUF2278"/>
    <property type="match status" value="1"/>
</dbReference>
<dbReference type="AlphaFoldDB" id="B4CYY2"/>
<name>B4CYY2_9BACT</name>
<dbReference type="STRING" id="497964.CfE428DRAFT_1870"/>
<organism evidence="1 2">
    <name type="scientific">Chthoniobacter flavus Ellin428</name>
    <dbReference type="NCBI Taxonomy" id="497964"/>
    <lineage>
        <taxon>Bacteria</taxon>
        <taxon>Pseudomonadati</taxon>
        <taxon>Verrucomicrobiota</taxon>
        <taxon>Spartobacteria</taxon>
        <taxon>Chthoniobacterales</taxon>
        <taxon>Chthoniobacteraceae</taxon>
        <taxon>Chthoniobacter</taxon>
    </lineage>
</organism>
<comment type="caution">
    <text evidence="1">The sequence shown here is derived from an EMBL/GenBank/DDBJ whole genome shotgun (WGS) entry which is preliminary data.</text>
</comment>
<reference evidence="1 2" key="1">
    <citation type="journal article" date="2011" name="J. Bacteriol.">
        <title>Genome sequence of Chthoniobacter flavus Ellin428, an aerobic heterotrophic soil bacterium.</title>
        <authorList>
            <person name="Kant R."/>
            <person name="van Passel M.W."/>
            <person name="Palva A."/>
            <person name="Lucas S."/>
            <person name="Lapidus A."/>
            <person name="Glavina Del Rio T."/>
            <person name="Dalin E."/>
            <person name="Tice H."/>
            <person name="Bruce D."/>
            <person name="Goodwin L."/>
            <person name="Pitluck S."/>
            <person name="Larimer F.W."/>
            <person name="Land M.L."/>
            <person name="Hauser L."/>
            <person name="Sangwan P."/>
            <person name="de Vos W.M."/>
            <person name="Janssen P.H."/>
            <person name="Smidt H."/>
        </authorList>
    </citation>
    <scope>NUCLEOTIDE SEQUENCE [LARGE SCALE GENOMIC DNA]</scope>
    <source>
        <strain evidence="1 2">Ellin428</strain>
    </source>
</reference>
<accession>B4CYY2</accession>
<gene>
    <name evidence="1" type="ORF">CfE428DRAFT_1870</name>
</gene>
<dbReference type="RefSeq" id="WP_006979195.1">
    <property type="nucleotide sequence ID" value="NZ_ABVL01000004.1"/>
</dbReference>
<dbReference type="InterPro" id="IPR019268">
    <property type="entry name" value="DUF2278"/>
</dbReference>
<sequence>MARRPDARALLFEKIRTSPKKFVHVRGVPYTVAVEENEDPLKVDHVYLNVEVPPFGRLRVAINTCSRLCREAGFDPRVRVGIIRSTYTEKPMPSLEECAGLDYAKQEEKHGVQYEIYEKEALQEMLVTKMKAAIRAEIWGELYARDHLGIHQIHARSASKAVPEGVPNRDGALKLYYPQDSATEAFLFKFDGQA</sequence>
<protein>
    <submittedName>
        <fullName evidence="1">Uncharacterized protein</fullName>
    </submittedName>
</protein>
<evidence type="ECO:0000313" key="1">
    <source>
        <dbReference type="EMBL" id="EDY20673.1"/>
    </source>
</evidence>
<dbReference type="Proteomes" id="UP000005824">
    <property type="component" value="Unassembled WGS sequence"/>
</dbReference>
<proteinExistence type="predicted"/>
<evidence type="ECO:0000313" key="2">
    <source>
        <dbReference type="Proteomes" id="UP000005824"/>
    </source>
</evidence>
<dbReference type="InParanoid" id="B4CYY2"/>
<dbReference type="EMBL" id="ABVL01000004">
    <property type="protein sequence ID" value="EDY20673.1"/>
    <property type="molecule type" value="Genomic_DNA"/>
</dbReference>
<keyword evidence="2" id="KW-1185">Reference proteome</keyword>